<reference evidence="2 3" key="1">
    <citation type="submission" date="2019-05" db="EMBL/GenBank/DDBJ databases">
        <title>Another draft genome of Portunus trituberculatus and its Hox gene families provides insights of decapod evolution.</title>
        <authorList>
            <person name="Jeong J.-H."/>
            <person name="Song I."/>
            <person name="Kim S."/>
            <person name="Choi T."/>
            <person name="Kim D."/>
            <person name="Ryu S."/>
            <person name="Kim W."/>
        </authorList>
    </citation>
    <scope>NUCLEOTIDE SEQUENCE [LARGE SCALE GENOMIC DNA]</scope>
    <source>
        <tissue evidence="2">Muscle</tissue>
    </source>
</reference>
<evidence type="ECO:0000313" key="3">
    <source>
        <dbReference type="Proteomes" id="UP000324222"/>
    </source>
</evidence>
<keyword evidence="1" id="KW-1133">Transmembrane helix</keyword>
<dbReference type="EMBL" id="VSRR010004907">
    <property type="protein sequence ID" value="MPC41055.1"/>
    <property type="molecule type" value="Genomic_DNA"/>
</dbReference>
<sequence length="96" mass="10881">MNLKLETLNWTLTTRSLKLFYSTTLFENQTTPVCISADNRSVRSYAAGVLLILFPFIVVGAVDHHSRLYWSPSQSSPLRKEFAQLMSIDRSSGKIN</sequence>
<keyword evidence="3" id="KW-1185">Reference proteome</keyword>
<accession>A0A5B7F638</accession>
<evidence type="ECO:0000256" key="1">
    <source>
        <dbReference type="SAM" id="Phobius"/>
    </source>
</evidence>
<protein>
    <recommendedName>
        <fullName evidence="4">Transmembrane protein</fullName>
    </recommendedName>
</protein>
<feature type="transmembrane region" description="Helical" evidence="1">
    <location>
        <begin position="45"/>
        <end position="62"/>
    </location>
</feature>
<keyword evidence="1" id="KW-0812">Transmembrane</keyword>
<dbReference type="Proteomes" id="UP000324222">
    <property type="component" value="Unassembled WGS sequence"/>
</dbReference>
<evidence type="ECO:0008006" key="4">
    <source>
        <dbReference type="Google" id="ProtNLM"/>
    </source>
</evidence>
<gene>
    <name evidence="2" type="ORF">E2C01_034636</name>
</gene>
<name>A0A5B7F638_PORTR</name>
<comment type="caution">
    <text evidence="2">The sequence shown here is derived from an EMBL/GenBank/DDBJ whole genome shotgun (WGS) entry which is preliminary data.</text>
</comment>
<keyword evidence="1" id="KW-0472">Membrane</keyword>
<dbReference type="AlphaFoldDB" id="A0A5B7F638"/>
<evidence type="ECO:0000313" key="2">
    <source>
        <dbReference type="EMBL" id="MPC41055.1"/>
    </source>
</evidence>
<organism evidence="2 3">
    <name type="scientific">Portunus trituberculatus</name>
    <name type="common">Swimming crab</name>
    <name type="synonym">Neptunus trituberculatus</name>
    <dbReference type="NCBI Taxonomy" id="210409"/>
    <lineage>
        <taxon>Eukaryota</taxon>
        <taxon>Metazoa</taxon>
        <taxon>Ecdysozoa</taxon>
        <taxon>Arthropoda</taxon>
        <taxon>Crustacea</taxon>
        <taxon>Multicrustacea</taxon>
        <taxon>Malacostraca</taxon>
        <taxon>Eumalacostraca</taxon>
        <taxon>Eucarida</taxon>
        <taxon>Decapoda</taxon>
        <taxon>Pleocyemata</taxon>
        <taxon>Brachyura</taxon>
        <taxon>Eubrachyura</taxon>
        <taxon>Portunoidea</taxon>
        <taxon>Portunidae</taxon>
        <taxon>Portuninae</taxon>
        <taxon>Portunus</taxon>
    </lineage>
</organism>
<proteinExistence type="predicted"/>